<dbReference type="Pfam" id="PF07282">
    <property type="entry name" value="Cas12f1-like_TNB"/>
    <property type="match status" value="1"/>
</dbReference>
<protein>
    <submittedName>
        <fullName evidence="9">IS200/IS605 family element transposase accessory protein TnpB</fullName>
    </submittedName>
</protein>
<dbReference type="NCBIfam" id="NF040570">
    <property type="entry name" value="guided_TnpB"/>
    <property type="match status" value="1"/>
</dbReference>
<dbReference type="GO" id="GO:0032196">
    <property type="term" value="P:transposition"/>
    <property type="evidence" value="ECO:0007669"/>
    <property type="project" value="UniProtKB-KW"/>
</dbReference>
<evidence type="ECO:0000313" key="10">
    <source>
        <dbReference type="Proteomes" id="UP000551499"/>
    </source>
</evidence>
<reference evidence="9 10" key="1">
    <citation type="submission" date="2020-07" db="EMBL/GenBank/DDBJ databases">
        <title>Genomes of two Microcystis aeruginosa (Cyanobacteria) strains from Florida (USA) with disparate toxicogenic potential.</title>
        <authorList>
            <person name="Lefler F.W."/>
            <person name="Barbosa M."/>
            <person name="Berthold D.E."/>
            <person name="Laughinghouse H.D. IV."/>
        </authorList>
    </citation>
    <scope>NUCLEOTIDE SEQUENCE [LARGE SCALE GENOMIC DNA]</scope>
    <source>
        <strain evidence="9 10">BLCCF108</strain>
    </source>
</reference>
<evidence type="ECO:0000256" key="6">
    <source>
        <dbReference type="SAM" id="MobiDB-lite"/>
    </source>
</evidence>
<evidence type="ECO:0000256" key="5">
    <source>
        <dbReference type="ARBA" id="ARBA00023172"/>
    </source>
</evidence>
<evidence type="ECO:0000259" key="8">
    <source>
        <dbReference type="Pfam" id="PF07282"/>
    </source>
</evidence>
<comment type="similarity">
    <text evidence="1">In the C-terminal section; belongs to the transposase 35 family.</text>
</comment>
<dbReference type="AlphaFoldDB" id="A0A841USJ7"/>
<feature type="domain" description="Probable transposase IS891/IS1136/IS1341" evidence="7">
    <location>
        <begin position="2"/>
        <end position="65"/>
    </location>
</feature>
<sequence length="182" mass="20706">RAAKNLSRKQKGSKNREKAKIKVARIHAQITDSRKDHLHKLTTQLVRENQTIVVENLAVKNMVKNPKLSQAISDVSWGEITRQLAYKCRWYGRNYIEIDRWFPSSKRCSNCGYIAEKMPLNVREWDCPDCGTHHDRDVNASKNILAAGLAVSVCRATIRPEQSKSVKAGAEPRKGKKQKPKS</sequence>
<evidence type="ECO:0000256" key="4">
    <source>
        <dbReference type="ARBA" id="ARBA00023125"/>
    </source>
</evidence>
<evidence type="ECO:0000313" key="9">
    <source>
        <dbReference type="EMBL" id="MBC1193148.1"/>
    </source>
</evidence>
<comment type="similarity">
    <text evidence="2">In the N-terminal section; belongs to the transposase 2 family.</text>
</comment>
<evidence type="ECO:0000256" key="3">
    <source>
        <dbReference type="ARBA" id="ARBA00022578"/>
    </source>
</evidence>
<feature type="domain" description="Cas12f1-like TNB" evidence="8">
    <location>
        <begin position="77"/>
        <end position="144"/>
    </location>
</feature>
<dbReference type="PANTHER" id="PTHR30405:SF25">
    <property type="entry name" value="RNA-GUIDED DNA ENDONUCLEASE INSQ-RELATED"/>
    <property type="match status" value="1"/>
</dbReference>
<dbReference type="Proteomes" id="UP000551499">
    <property type="component" value="Unassembled WGS sequence"/>
</dbReference>
<gene>
    <name evidence="9" type="primary">tnpB</name>
    <name evidence="9" type="ORF">H0902_21105</name>
</gene>
<proteinExistence type="inferred from homology"/>
<name>A0A841USJ7_MICAE</name>
<keyword evidence="5" id="KW-0233">DNA recombination</keyword>
<dbReference type="Pfam" id="PF01385">
    <property type="entry name" value="OrfB_IS605"/>
    <property type="match status" value="1"/>
</dbReference>
<accession>A0A841USJ7</accession>
<keyword evidence="4" id="KW-0238">DNA-binding</keyword>
<dbReference type="InterPro" id="IPR010095">
    <property type="entry name" value="Cas12f1-like_TNB"/>
</dbReference>
<keyword evidence="3" id="KW-0815">Transposition</keyword>
<feature type="non-terminal residue" evidence="9">
    <location>
        <position position="1"/>
    </location>
</feature>
<dbReference type="GO" id="GO:0006310">
    <property type="term" value="P:DNA recombination"/>
    <property type="evidence" value="ECO:0007669"/>
    <property type="project" value="UniProtKB-KW"/>
</dbReference>
<comment type="caution">
    <text evidence="9">The sequence shown here is derived from an EMBL/GenBank/DDBJ whole genome shotgun (WGS) entry which is preliminary data.</text>
</comment>
<dbReference type="RefSeq" id="WP_185237944.1">
    <property type="nucleotide sequence ID" value="NZ_JACEGB010000421.1"/>
</dbReference>
<evidence type="ECO:0000256" key="1">
    <source>
        <dbReference type="ARBA" id="ARBA00008761"/>
    </source>
</evidence>
<feature type="region of interest" description="Disordered" evidence="6">
    <location>
        <begin position="161"/>
        <end position="182"/>
    </location>
</feature>
<organism evidence="9 10">
    <name type="scientific">Microcystis aeruginosa BLCC-F108</name>
    <dbReference type="NCBI Taxonomy" id="2755317"/>
    <lineage>
        <taxon>Bacteria</taxon>
        <taxon>Bacillati</taxon>
        <taxon>Cyanobacteriota</taxon>
        <taxon>Cyanophyceae</taxon>
        <taxon>Oscillatoriophycideae</taxon>
        <taxon>Chroococcales</taxon>
        <taxon>Microcystaceae</taxon>
        <taxon>Microcystis</taxon>
    </lineage>
</organism>
<dbReference type="InterPro" id="IPR051399">
    <property type="entry name" value="RNA-guided_DNA_endo/Transpos"/>
</dbReference>
<dbReference type="PANTHER" id="PTHR30405">
    <property type="entry name" value="TRANSPOSASE"/>
    <property type="match status" value="1"/>
</dbReference>
<dbReference type="NCBIfam" id="TIGR01766">
    <property type="entry name" value="IS200/IS605 family accessory protein TnpB-like domain"/>
    <property type="match status" value="1"/>
</dbReference>
<dbReference type="InterPro" id="IPR001959">
    <property type="entry name" value="Transposase"/>
</dbReference>
<evidence type="ECO:0000256" key="2">
    <source>
        <dbReference type="ARBA" id="ARBA00011044"/>
    </source>
</evidence>
<evidence type="ECO:0000259" key="7">
    <source>
        <dbReference type="Pfam" id="PF01385"/>
    </source>
</evidence>
<dbReference type="EMBL" id="JACEGB010000421">
    <property type="protein sequence ID" value="MBC1193148.1"/>
    <property type="molecule type" value="Genomic_DNA"/>
</dbReference>
<dbReference type="GO" id="GO:0003677">
    <property type="term" value="F:DNA binding"/>
    <property type="evidence" value="ECO:0007669"/>
    <property type="project" value="UniProtKB-KW"/>
</dbReference>